<organism evidence="2 3">
    <name type="scientific">Heligmosomoides polygyrus</name>
    <name type="common">Parasitic roundworm</name>
    <dbReference type="NCBI Taxonomy" id="6339"/>
    <lineage>
        <taxon>Eukaryota</taxon>
        <taxon>Metazoa</taxon>
        <taxon>Ecdysozoa</taxon>
        <taxon>Nematoda</taxon>
        <taxon>Chromadorea</taxon>
        <taxon>Rhabditida</taxon>
        <taxon>Rhabditina</taxon>
        <taxon>Rhabditomorpha</taxon>
        <taxon>Strongyloidea</taxon>
        <taxon>Heligmosomidae</taxon>
        <taxon>Heligmosomoides</taxon>
    </lineage>
</organism>
<dbReference type="EMBL" id="UZAH01036211">
    <property type="protein sequence ID" value="VDP44458.1"/>
    <property type="molecule type" value="Genomic_DNA"/>
</dbReference>
<reference evidence="3" key="2">
    <citation type="submission" date="2019-09" db="UniProtKB">
        <authorList>
            <consortium name="WormBaseParasite"/>
        </authorList>
    </citation>
    <scope>IDENTIFICATION</scope>
</reference>
<sequence>MRRPGFVVPSSNLAAWRITTVGLFQVSSTVVTVGNCKREITDASFSFIRHHLILAASHRSTCCTLGCMIFKAQTSDRCCGATVSYGTIFAILHKDRVYLSHGASAIERDEVEIALKKYGIHNGEILRFRILKNALTIGVTRPVSETSMTTVPSFAVPMCPLRSSATMMTFFGGTSAVFSSSRLQNSSLAWSEQLLCGAYAEKK</sequence>
<dbReference type="AlphaFoldDB" id="A0A183GNS0"/>
<proteinExistence type="predicted"/>
<reference evidence="1 2" key="1">
    <citation type="submission" date="2018-11" db="EMBL/GenBank/DDBJ databases">
        <authorList>
            <consortium name="Pathogen Informatics"/>
        </authorList>
    </citation>
    <scope>NUCLEOTIDE SEQUENCE [LARGE SCALE GENOMIC DNA]</scope>
</reference>
<gene>
    <name evidence="1" type="ORF">HPBE_LOCUS24339</name>
</gene>
<evidence type="ECO:0000313" key="2">
    <source>
        <dbReference type="Proteomes" id="UP000050761"/>
    </source>
</evidence>
<dbReference type="Proteomes" id="UP000050761">
    <property type="component" value="Unassembled WGS sequence"/>
</dbReference>
<dbReference type="WBParaSite" id="HPBE_0002434001-mRNA-1">
    <property type="protein sequence ID" value="HPBE_0002434001-mRNA-1"/>
    <property type="gene ID" value="HPBE_0002434001"/>
</dbReference>
<evidence type="ECO:0000313" key="1">
    <source>
        <dbReference type="EMBL" id="VDP44458.1"/>
    </source>
</evidence>
<protein>
    <submittedName>
        <fullName evidence="3">Ras-associating domain-containing protein</fullName>
    </submittedName>
</protein>
<accession>A0A183GNS0</accession>
<name>A0A183GNS0_HELPZ</name>
<evidence type="ECO:0000313" key="3">
    <source>
        <dbReference type="WBParaSite" id="HPBE_0002434001-mRNA-1"/>
    </source>
</evidence>
<keyword evidence="2" id="KW-1185">Reference proteome</keyword>
<accession>A0A3P8ECY8</accession>